<gene>
    <name evidence="1" type="ORF">METZ01_LOCUS500129</name>
</gene>
<evidence type="ECO:0000313" key="1">
    <source>
        <dbReference type="EMBL" id="SVE47275.1"/>
    </source>
</evidence>
<proteinExistence type="predicted"/>
<organism evidence="1">
    <name type="scientific">marine metagenome</name>
    <dbReference type="NCBI Taxonomy" id="408172"/>
    <lineage>
        <taxon>unclassified sequences</taxon>
        <taxon>metagenomes</taxon>
        <taxon>ecological metagenomes</taxon>
    </lineage>
</organism>
<dbReference type="AlphaFoldDB" id="A0A383DSR6"/>
<reference evidence="1" key="1">
    <citation type="submission" date="2018-05" db="EMBL/GenBank/DDBJ databases">
        <authorList>
            <person name="Lanie J.A."/>
            <person name="Ng W.-L."/>
            <person name="Kazmierczak K.M."/>
            <person name="Andrzejewski T.M."/>
            <person name="Davidsen T.M."/>
            <person name="Wayne K.J."/>
            <person name="Tettelin H."/>
            <person name="Glass J.I."/>
            <person name="Rusch D."/>
            <person name="Podicherti R."/>
            <person name="Tsui H.-C.T."/>
            <person name="Winkler M.E."/>
        </authorList>
    </citation>
    <scope>NUCLEOTIDE SEQUENCE</scope>
</reference>
<sequence>MDTRKPNELAKVKSARLAYTVELDTF</sequence>
<accession>A0A383DSR6</accession>
<protein>
    <submittedName>
        <fullName evidence="1">Uncharacterized protein</fullName>
    </submittedName>
</protein>
<name>A0A383DSR6_9ZZZZ</name>
<dbReference type="EMBL" id="UINC01219691">
    <property type="protein sequence ID" value="SVE47275.1"/>
    <property type="molecule type" value="Genomic_DNA"/>
</dbReference>